<dbReference type="Proteomes" id="UP001234178">
    <property type="component" value="Unassembled WGS sequence"/>
</dbReference>
<evidence type="ECO:0000313" key="1">
    <source>
        <dbReference type="EMBL" id="KAK4007453.1"/>
    </source>
</evidence>
<gene>
    <name evidence="1" type="ORF">OUZ56_012610</name>
</gene>
<keyword evidence="2" id="KW-1185">Reference proteome</keyword>
<sequence>MNVKLAAQICQDQLLRDFNTNGTEEMVSLINDAIDTLESLFETLWETELACDATNVKPFASKTTLEALRVTVFSTIELTEHLFSSEINYEFVLTGKLNQDC</sequence>
<dbReference type="EMBL" id="JAOYFB010000002">
    <property type="protein sequence ID" value="KAK4007453.1"/>
    <property type="molecule type" value="Genomic_DNA"/>
</dbReference>
<comment type="caution">
    <text evidence="1">The sequence shown here is derived from an EMBL/GenBank/DDBJ whole genome shotgun (WGS) entry which is preliminary data.</text>
</comment>
<proteinExistence type="predicted"/>
<reference evidence="1 2" key="1">
    <citation type="journal article" date="2023" name="Nucleic Acids Res.">
        <title>The hologenome of Daphnia magna reveals possible DNA methylation and microbiome-mediated evolution of the host genome.</title>
        <authorList>
            <person name="Chaturvedi A."/>
            <person name="Li X."/>
            <person name="Dhandapani V."/>
            <person name="Marshall H."/>
            <person name="Kissane S."/>
            <person name="Cuenca-Cambronero M."/>
            <person name="Asole G."/>
            <person name="Calvet F."/>
            <person name="Ruiz-Romero M."/>
            <person name="Marangio P."/>
            <person name="Guigo R."/>
            <person name="Rago D."/>
            <person name="Mirbahai L."/>
            <person name="Eastwood N."/>
            <person name="Colbourne J.K."/>
            <person name="Zhou J."/>
            <person name="Mallon E."/>
            <person name="Orsini L."/>
        </authorList>
    </citation>
    <scope>NUCLEOTIDE SEQUENCE [LARGE SCALE GENOMIC DNA]</scope>
    <source>
        <strain evidence="1">LRV0_1</strain>
    </source>
</reference>
<evidence type="ECO:0000313" key="2">
    <source>
        <dbReference type="Proteomes" id="UP001234178"/>
    </source>
</evidence>
<name>A0ABQ9Z3I8_9CRUS</name>
<organism evidence="1 2">
    <name type="scientific">Daphnia magna</name>
    <dbReference type="NCBI Taxonomy" id="35525"/>
    <lineage>
        <taxon>Eukaryota</taxon>
        <taxon>Metazoa</taxon>
        <taxon>Ecdysozoa</taxon>
        <taxon>Arthropoda</taxon>
        <taxon>Crustacea</taxon>
        <taxon>Branchiopoda</taxon>
        <taxon>Diplostraca</taxon>
        <taxon>Cladocera</taxon>
        <taxon>Anomopoda</taxon>
        <taxon>Daphniidae</taxon>
        <taxon>Daphnia</taxon>
    </lineage>
</organism>
<protein>
    <submittedName>
        <fullName evidence="1">Uncharacterized protein</fullName>
    </submittedName>
</protein>
<accession>A0ABQ9Z3I8</accession>